<feature type="compositionally biased region" description="Basic and acidic residues" evidence="1">
    <location>
        <begin position="164"/>
        <end position="173"/>
    </location>
</feature>
<name>A0A0C3K8F1_9AGAM</name>
<dbReference type="HOGENOM" id="CLU_891961_0_0_1"/>
<organism evidence="2 3">
    <name type="scientific">Tulasnella calospora MUT 4182</name>
    <dbReference type="NCBI Taxonomy" id="1051891"/>
    <lineage>
        <taxon>Eukaryota</taxon>
        <taxon>Fungi</taxon>
        <taxon>Dikarya</taxon>
        <taxon>Basidiomycota</taxon>
        <taxon>Agaricomycotina</taxon>
        <taxon>Agaricomycetes</taxon>
        <taxon>Cantharellales</taxon>
        <taxon>Tulasnellaceae</taxon>
        <taxon>Tulasnella</taxon>
    </lineage>
</organism>
<proteinExistence type="predicted"/>
<gene>
    <name evidence="2" type="ORF">M407DRAFT_12230</name>
</gene>
<keyword evidence="3" id="KW-1185">Reference proteome</keyword>
<reference evidence="2 3" key="1">
    <citation type="submission" date="2014-04" db="EMBL/GenBank/DDBJ databases">
        <authorList>
            <consortium name="DOE Joint Genome Institute"/>
            <person name="Kuo A."/>
            <person name="Girlanda M."/>
            <person name="Perotto S."/>
            <person name="Kohler A."/>
            <person name="Nagy L.G."/>
            <person name="Floudas D."/>
            <person name="Copeland A."/>
            <person name="Barry K.W."/>
            <person name="Cichocki N."/>
            <person name="Veneault-Fourrey C."/>
            <person name="LaButti K."/>
            <person name="Lindquist E.A."/>
            <person name="Lipzen A."/>
            <person name="Lundell T."/>
            <person name="Morin E."/>
            <person name="Murat C."/>
            <person name="Sun H."/>
            <person name="Tunlid A."/>
            <person name="Henrissat B."/>
            <person name="Grigoriev I.V."/>
            <person name="Hibbett D.S."/>
            <person name="Martin F."/>
            <person name="Nordberg H.P."/>
            <person name="Cantor M.N."/>
            <person name="Hua S.X."/>
        </authorList>
    </citation>
    <scope>NUCLEOTIDE SEQUENCE [LARGE SCALE GENOMIC DNA]</scope>
    <source>
        <strain evidence="2 3">MUT 4182</strain>
    </source>
</reference>
<dbReference type="EMBL" id="KN823351">
    <property type="protein sequence ID" value="KIO17708.1"/>
    <property type="molecule type" value="Genomic_DNA"/>
</dbReference>
<protein>
    <submittedName>
        <fullName evidence="2">Uncharacterized protein</fullName>
    </submittedName>
</protein>
<reference evidence="3" key="2">
    <citation type="submission" date="2015-01" db="EMBL/GenBank/DDBJ databases">
        <title>Evolutionary Origins and Diversification of the Mycorrhizal Mutualists.</title>
        <authorList>
            <consortium name="DOE Joint Genome Institute"/>
            <consortium name="Mycorrhizal Genomics Consortium"/>
            <person name="Kohler A."/>
            <person name="Kuo A."/>
            <person name="Nagy L.G."/>
            <person name="Floudas D."/>
            <person name="Copeland A."/>
            <person name="Barry K.W."/>
            <person name="Cichocki N."/>
            <person name="Veneault-Fourrey C."/>
            <person name="LaButti K."/>
            <person name="Lindquist E.A."/>
            <person name="Lipzen A."/>
            <person name="Lundell T."/>
            <person name="Morin E."/>
            <person name="Murat C."/>
            <person name="Riley R."/>
            <person name="Ohm R."/>
            <person name="Sun H."/>
            <person name="Tunlid A."/>
            <person name="Henrissat B."/>
            <person name="Grigoriev I.V."/>
            <person name="Hibbett D.S."/>
            <person name="Martin F."/>
        </authorList>
    </citation>
    <scope>NUCLEOTIDE SEQUENCE [LARGE SCALE GENOMIC DNA]</scope>
    <source>
        <strain evidence="3">MUT 4182</strain>
    </source>
</reference>
<evidence type="ECO:0000313" key="3">
    <source>
        <dbReference type="Proteomes" id="UP000054248"/>
    </source>
</evidence>
<accession>A0A0C3K8F1</accession>
<evidence type="ECO:0000313" key="2">
    <source>
        <dbReference type="EMBL" id="KIO17708.1"/>
    </source>
</evidence>
<feature type="region of interest" description="Disordered" evidence="1">
    <location>
        <begin position="158"/>
        <end position="187"/>
    </location>
</feature>
<evidence type="ECO:0000256" key="1">
    <source>
        <dbReference type="SAM" id="MobiDB-lite"/>
    </source>
</evidence>
<sequence length="312" mass="33599">MTESIPYPSKSTDVGVVIEMQKKSIPGSIEALGDLLVGTNVDPICQTGVTSLQWIILQCWDFDPTERPSSASILKDVAISFNAKTRSGDWGDGEAGISSLRIRDDFDYDGRASEGSVSSDESREIPLCANCQQHPKVEGREFCSRACLNEATSKRPNFGARAPNKYDLHDRNYRGGSGYRGSPSQGAASPYRASSLCINCQQHPKVKGRDFCSKACLNAAASLLTGSPKSDASGYHGFAGVAVPNVANSVQSPPYQVGNSREFAPIAYQGTGYADQAYQPIANWQQQRPPIAPAPQAAPQVLRKSNFVCSKR</sequence>
<dbReference type="Proteomes" id="UP000054248">
    <property type="component" value="Unassembled WGS sequence"/>
</dbReference>
<dbReference type="OrthoDB" id="10568171at2759"/>
<dbReference type="AlphaFoldDB" id="A0A0C3K8F1"/>